<name>A0AAR5Q3H8_DENPD</name>
<dbReference type="AlphaFoldDB" id="A0AAR5Q3H8"/>
<reference evidence="1" key="2">
    <citation type="submission" date="2024-08" db="UniProtKB">
        <authorList>
            <consortium name="EnsemblMetazoa"/>
        </authorList>
    </citation>
    <scope>IDENTIFICATION</scope>
</reference>
<evidence type="ECO:0000313" key="2">
    <source>
        <dbReference type="Proteomes" id="UP000019118"/>
    </source>
</evidence>
<reference evidence="2" key="1">
    <citation type="journal article" date="2013" name="Genome Biol.">
        <title>Draft genome of the mountain pine beetle, Dendroctonus ponderosae Hopkins, a major forest pest.</title>
        <authorList>
            <person name="Keeling C.I."/>
            <person name="Yuen M.M."/>
            <person name="Liao N.Y."/>
            <person name="Docking T.R."/>
            <person name="Chan S.K."/>
            <person name="Taylor G.A."/>
            <person name="Palmquist D.L."/>
            <person name="Jackman S.D."/>
            <person name="Nguyen A."/>
            <person name="Li M."/>
            <person name="Henderson H."/>
            <person name="Janes J.K."/>
            <person name="Zhao Y."/>
            <person name="Pandoh P."/>
            <person name="Moore R."/>
            <person name="Sperling F.A."/>
            <person name="Huber D.P."/>
            <person name="Birol I."/>
            <person name="Jones S.J."/>
            <person name="Bohlmann J."/>
        </authorList>
    </citation>
    <scope>NUCLEOTIDE SEQUENCE</scope>
</reference>
<protein>
    <submittedName>
        <fullName evidence="1">Uncharacterized protein</fullName>
    </submittedName>
</protein>
<sequence length="169" mass="19877">MYQGENIDTLLERMQVKPIDLLPIQILFKEIASPMERFGLSSWVPFLPLELFDYEEFDIRSPENWIEHGIIDGIRHPLPATAFIPNSEVNEENRSSFDLDRLFHWVHVAALDYQPKEKLWKVMTLDGLKRTFFLPKLLLMMKAEDPVNFANRIISAIALRKKCEEVIRH</sequence>
<evidence type="ECO:0000313" key="1">
    <source>
        <dbReference type="EnsemblMetazoa" id="XP_019767808.1"/>
    </source>
</evidence>
<proteinExistence type="predicted"/>
<accession>A0AAR5Q3H8</accession>
<keyword evidence="2" id="KW-1185">Reference proteome</keyword>
<dbReference type="EnsemblMetazoa" id="XM_019912249.1">
    <property type="protein sequence ID" value="XP_019767808.1"/>
    <property type="gene ID" value="LOC109542832"/>
</dbReference>
<dbReference type="Proteomes" id="UP000019118">
    <property type="component" value="Unassembled WGS sequence"/>
</dbReference>
<organism evidence="1 2">
    <name type="scientific">Dendroctonus ponderosae</name>
    <name type="common">Mountain pine beetle</name>
    <dbReference type="NCBI Taxonomy" id="77166"/>
    <lineage>
        <taxon>Eukaryota</taxon>
        <taxon>Metazoa</taxon>
        <taxon>Ecdysozoa</taxon>
        <taxon>Arthropoda</taxon>
        <taxon>Hexapoda</taxon>
        <taxon>Insecta</taxon>
        <taxon>Pterygota</taxon>
        <taxon>Neoptera</taxon>
        <taxon>Endopterygota</taxon>
        <taxon>Coleoptera</taxon>
        <taxon>Polyphaga</taxon>
        <taxon>Cucujiformia</taxon>
        <taxon>Curculionidae</taxon>
        <taxon>Scolytinae</taxon>
        <taxon>Dendroctonus</taxon>
    </lineage>
</organism>